<dbReference type="PANTHER" id="PTHR30538">
    <property type="entry name" value="LYSINE 2,3-AMINOMUTASE-RELATED"/>
    <property type="match status" value="1"/>
</dbReference>
<reference evidence="11 12" key="2">
    <citation type="submission" date="2024-09" db="EMBL/GenBank/DDBJ databases">
        <title>Draft genome sequence of Candidatus Magnetaquicoccaceae bacterium FCR-1.</title>
        <authorList>
            <person name="Shimoshige H."/>
            <person name="Shimamura S."/>
            <person name="Taoka A."/>
            <person name="Kobayashi H."/>
            <person name="Maekawa T."/>
        </authorList>
    </citation>
    <scope>NUCLEOTIDE SEQUENCE [LARGE SCALE GENOMIC DNA]</scope>
    <source>
        <strain evidence="11 12">FCR-1</strain>
    </source>
</reference>
<evidence type="ECO:0000313" key="12">
    <source>
        <dbReference type="Proteomes" id="UP001628193"/>
    </source>
</evidence>
<evidence type="ECO:0000256" key="2">
    <source>
        <dbReference type="ARBA" id="ARBA00001966"/>
    </source>
</evidence>
<dbReference type="InterPro" id="IPR013785">
    <property type="entry name" value="Aldolase_TIM"/>
</dbReference>
<dbReference type="InterPro" id="IPR007197">
    <property type="entry name" value="rSAM"/>
</dbReference>
<evidence type="ECO:0000313" key="11">
    <source>
        <dbReference type="EMBL" id="GAB0056668.1"/>
    </source>
</evidence>
<evidence type="ECO:0000256" key="8">
    <source>
        <dbReference type="ARBA" id="ARBA00023004"/>
    </source>
</evidence>
<dbReference type="Gene3D" id="3.20.20.70">
    <property type="entry name" value="Aldolase class I"/>
    <property type="match status" value="1"/>
</dbReference>
<sequence>MNMYEYYENQESSNQINHQSYTMSPLLGTKNRDSFLSNTYYLSLINWENPDDPIRRLVIPSDEEQEAWGSEDPSNEAEYMPVCGLQHKYPSTALMLISNRCASICRYCFRKRIFQKNHLEKILDYDQVFAYLLQHEEVSNVLLSGGDPLMLPTRKLDRILTRLRAIDHIDLIRIGSKIPAFLPQRILNDDTLLRMLKRHSTSEKRIYLIAHFTHPCELTPEAMACLDRLTANRVVILNQCPLIRGVNDKPETLLQLYRQLAATGVQPYYLFQCRPARGNRHFTVPLETGMQILNQVQAESSGLVKRARYVMSHVTGKIEMVGLTDTHAILKYWRAAKREDSNKIMLFKRNPNACWLEDYQS</sequence>
<evidence type="ECO:0000256" key="4">
    <source>
        <dbReference type="ARBA" id="ARBA00022485"/>
    </source>
</evidence>
<dbReference type="PROSITE" id="PS51918">
    <property type="entry name" value="RADICAL_SAM"/>
    <property type="match status" value="1"/>
</dbReference>
<comment type="caution">
    <text evidence="11">The sequence shown here is derived from an EMBL/GenBank/DDBJ whole genome shotgun (WGS) entry which is preliminary data.</text>
</comment>
<reference evidence="11 12" key="1">
    <citation type="submission" date="2024-05" db="EMBL/GenBank/DDBJ databases">
        <authorList>
            <consortium name="Candidatus Magnetaquicoccaceae bacterium FCR-1 genome sequencing consortium"/>
            <person name="Shimoshige H."/>
            <person name="Shimamura S."/>
            <person name="Taoka A."/>
            <person name="Kobayashi H."/>
            <person name="Maekawa T."/>
        </authorList>
    </citation>
    <scope>NUCLEOTIDE SEQUENCE [LARGE SCALE GENOMIC DNA]</scope>
    <source>
        <strain evidence="11 12">FCR-1</strain>
    </source>
</reference>
<dbReference type="PANTHER" id="PTHR30538:SF0">
    <property type="entry name" value="L-LYSINE 2,3-AMINOMUTASE AQ_1632-RELATED"/>
    <property type="match status" value="1"/>
</dbReference>
<evidence type="ECO:0000259" key="10">
    <source>
        <dbReference type="PROSITE" id="PS51918"/>
    </source>
</evidence>
<comment type="similarity">
    <text evidence="3">Belongs to the radical SAM superfamily. KamA family.</text>
</comment>
<keyword evidence="9" id="KW-0411">Iron-sulfur</keyword>
<dbReference type="InterPro" id="IPR058240">
    <property type="entry name" value="rSAM_sf"/>
</dbReference>
<dbReference type="Pfam" id="PF04055">
    <property type="entry name" value="Radical_SAM"/>
    <property type="match status" value="1"/>
</dbReference>
<keyword evidence="8" id="KW-0408">Iron</keyword>
<evidence type="ECO:0000256" key="7">
    <source>
        <dbReference type="ARBA" id="ARBA00022898"/>
    </source>
</evidence>
<keyword evidence="6" id="KW-0479">Metal-binding</keyword>
<dbReference type="SFLD" id="SFLDS00029">
    <property type="entry name" value="Radical_SAM"/>
    <property type="match status" value="1"/>
</dbReference>
<keyword evidence="7" id="KW-0663">Pyridoxal phosphate</keyword>
<evidence type="ECO:0000256" key="1">
    <source>
        <dbReference type="ARBA" id="ARBA00001933"/>
    </source>
</evidence>
<dbReference type="Proteomes" id="UP001628193">
    <property type="component" value="Unassembled WGS sequence"/>
</dbReference>
<protein>
    <recommendedName>
        <fullName evidence="10">Radical SAM core domain-containing protein</fullName>
    </recommendedName>
</protein>
<keyword evidence="4" id="KW-0004">4Fe-4S</keyword>
<dbReference type="SUPFAM" id="SSF102114">
    <property type="entry name" value="Radical SAM enzymes"/>
    <property type="match status" value="1"/>
</dbReference>
<evidence type="ECO:0000256" key="3">
    <source>
        <dbReference type="ARBA" id="ARBA00008703"/>
    </source>
</evidence>
<dbReference type="CDD" id="cd01335">
    <property type="entry name" value="Radical_SAM"/>
    <property type="match status" value="1"/>
</dbReference>
<proteinExistence type="inferred from homology"/>
<keyword evidence="12" id="KW-1185">Reference proteome</keyword>
<organism evidence="11 12">
    <name type="scientific">Candidatus Magnetaquiglobus chichijimensis</name>
    <dbReference type="NCBI Taxonomy" id="3141448"/>
    <lineage>
        <taxon>Bacteria</taxon>
        <taxon>Pseudomonadati</taxon>
        <taxon>Pseudomonadota</taxon>
        <taxon>Magnetococcia</taxon>
        <taxon>Magnetococcales</taxon>
        <taxon>Candidatus Magnetaquicoccaceae</taxon>
        <taxon>Candidatus Magnetaquiglobus</taxon>
    </lineage>
</organism>
<name>A0ABQ0C708_9PROT</name>
<dbReference type="NCBIfam" id="TIGR00238">
    <property type="entry name" value="KamA family radical SAM protein"/>
    <property type="match status" value="1"/>
</dbReference>
<comment type="cofactor">
    <cofactor evidence="1">
        <name>pyridoxal 5'-phosphate</name>
        <dbReference type="ChEBI" id="CHEBI:597326"/>
    </cofactor>
</comment>
<evidence type="ECO:0000256" key="6">
    <source>
        <dbReference type="ARBA" id="ARBA00022723"/>
    </source>
</evidence>
<keyword evidence="5" id="KW-0949">S-adenosyl-L-methionine</keyword>
<feature type="domain" description="Radical SAM core" evidence="10">
    <location>
        <begin position="87"/>
        <end position="306"/>
    </location>
</feature>
<gene>
    <name evidence="11" type="ORF">SIID45300_00976</name>
</gene>
<evidence type="ECO:0000256" key="5">
    <source>
        <dbReference type="ARBA" id="ARBA00022691"/>
    </source>
</evidence>
<dbReference type="SFLD" id="SFLDG01070">
    <property type="entry name" value="PLP-dependent"/>
    <property type="match status" value="1"/>
</dbReference>
<dbReference type="InterPro" id="IPR003739">
    <property type="entry name" value="Lys_aminomutase/Glu_NH3_mut"/>
</dbReference>
<dbReference type="EMBL" id="BAAFGK010000004">
    <property type="protein sequence ID" value="GAB0056668.1"/>
    <property type="molecule type" value="Genomic_DNA"/>
</dbReference>
<accession>A0ABQ0C708</accession>
<comment type="cofactor">
    <cofactor evidence="2">
        <name>[4Fe-4S] cluster</name>
        <dbReference type="ChEBI" id="CHEBI:49883"/>
    </cofactor>
</comment>
<evidence type="ECO:0000256" key="9">
    <source>
        <dbReference type="ARBA" id="ARBA00023014"/>
    </source>
</evidence>